<evidence type="ECO:0000259" key="6">
    <source>
        <dbReference type="PROSITE" id="PS50122"/>
    </source>
</evidence>
<dbReference type="PANTHER" id="PTHR42872">
    <property type="entry name" value="PROTEIN-GLUTAMATE METHYLESTERASE/PROTEIN-GLUTAMINE GLUTAMINASE"/>
    <property type="match status" value="1"/>
</dbReference>
<dbReference type="Proteomes" id="UP001225605">
    <property type="component" value="Unassembled WGS sequence"/>
</dbReference>
<accession>A0ABU0WWD6</accession>
<dbReference type="Pfam" id="PF01339">
    <property type="entry name" value="CheB_methylest"/>
    <property type="match status" value="1"/>
</dbReference>
<dbReference type="PROSITE" id="PS50122">
    <property type="entry name" value="CHEB"/>
    <property type="match status" value="1"/>
</dbReference>
<dbReference type="InterPro" id="IPR035909">
    <property type="entry name" value="CheB_C"/>
</dbReference>
<sequence length="135" mass="13769">MPTRDLIVVGASAGGVEALRSFTAGLPADLDAAVAVALHLPAGGTSALSGILDRSGPLPAVTASHGMALRPGRVHVAPPDHHLIVIDGRIHLSHEPQRTATDPPWTRCSAPPPPRTARAPSASSCPAPWTTAPRA</sequence>
<proteinExistence type="predicted"/>
<comment type="catalytic activity">
    <reaction evidence="3">
        <text>[protein]-L-glutamate 5-O-methyl ester + H2O = L-glutamyl-[protein] + methanol + H(+)</text>
        <dbReference type="Rhea" id="RHEA:23236"/>
        <dbReference type="Rhea" id="RHEA-COMP:10208"/>
        <dbReference type="Rhea" id="RHEA-COMP:10311"/>
        <dbReference type="ChEBI" id="CHEBI:15377"/>
        <dbReference type="ChEBI" id="CHEBI:15378"/>
        <dbReference type="ChEBI" id="CHEBI:17790"/>
        <dbReference type="ChEBI" id="CHEBI:29973"/>
        <dbReference type="ChEBI" id="CHEBI:82795"/>
        <dbReference type="EC" id="3.1.1.61"/>
    </reaction>
</comment>
<dbReference type="PANTHER" id="PTHR42872:SF6">
    <property type="entry name" value="PROTEIN-GLUTAMATE METHYLESTERASE_PROTEIN-GLUTAMINE GLUTAMINASE"/>
    <property type="match status" value="1"/>
</dbReference>
<dbReference type="Gene3D" id="3.40.50.180">
    <property type="entry name" value="Methylesterase CheB, C-terminal domain"/>
    <property type="match status" value="1"/>
</dbReference>
<protein>
    <recommendedName>
        <fullName evidence="2">protein-glutamate methylesterase</fullName>
        <ecNumber evidence="2">3.1.1.61</ecNumber>
    </recommendedName>
</protein>
<evidence type="ECO:0000256" key="3">
    <source>
        <dbReference type="ARBA" id="ARBA00048267"/>
    </source>
</evidence>
<keyword evidence="1" id="KW-0378">Hydrolase</keyword>
<keyword evidence="8" id="KW-1185">Reference proteome</keyword>
<organism evidence="7 8">
    <name type="scientific">Saccharothrix yanglingensis</name>
    <dbReference type="NCBI Taxonomy" id="659496"/>
    <lineage>
        <taxon>Bacteria</taxon>
        <taxon>Bacillati</taxon>
        <taxon>Actinomycetota</taxon>
        <taxon>Actinomycetes</taxon>
        <taxon>Pseudonocardiales</taxon>
        <taxon>Pseudonocardiaceae</taxon>
        <taxon>Saccharothrix</taxon>
    </lineage>
</organism>
<dbReference type="RefSeq" id="WP_306745292.1">
    <property type="nucleotide sequence ID" value="NZ_NSDM01000003.1"/>
</dbReference>
<evidence type="ECO:0000256" key="4">
    <source>
        <dbReference type="PROSITE-ProRule" id="PRU00050"/>
    </source>
</evidence>
<feature type="domain" description="CheB-type methylesterase" evidence="6">
    <location>
        <begin position="1"/>
        <end position="86"/>
    </location>
</feature>
<evidence type="ECO:0000256" key="1">
    <source>
        <dbReference type="ARBA" id="ARBA00022801"/>
    </source>
</evidence>
<feature type="region of interest" description="Disordered" evidence="5">
    <location>
        <begin position="94"/>
        <end position="135"/>
    </location>
</feature>
<comment type="caution">
    <text evidence="4">Lacks conserved residue(s) required for the propagation of feature annotation.</text>
</comment>
<name>A0ABU0WWD6_9PSEU</name>
<dbReference type="EMBL" id="NSDM01000003">
    <property type="protein sequence ID" value="MDQ2584170.1"/>
    <property type="molecule type" value="Genomic_DNA"/>
</dbReference>
<gene>
    <name evidence="7" type="ORF">CKY47_09285</name>
</gene>
<dbReference type="InterPro" id="IPR000673">
    <property type="entry name" value="Sig_transdc_resp-reg_Me-estase"/>
</dbReference>
<evidence type="ECO:0000256" key="5">
    <source>
        <dbReference type="SAM" id="MobiDB-lite"/>
    </source>
</evidence>
<dbReference type="EC" id="3.1.1.61" evidence="2"/>
<evidence type="ECO:0000313" key="7">
    <source>
        <dbReference type="EMBL" id="MDQ2584170.1"/>
    </source>
</evidence>
<comment type="caution">
    <text evidence="7">The sequence shown here is derived from an EMBL/GenBank/DDBJ whole genome shotgun (WGS) entry which is preliminary data.</text>
</comment>
<reference evidence="7 8" key="1">
    <citation type="submission" date="2017-06" db="EMBL/GenBank/DDBJ databases">
        <title>Cultured bacterium strain Saccharothrix yanglingensis Hhs.015.</title>
        <authorList>
            <person name="Xia Y."/>
        </authorList>
    </citation>
    <scope>NUCLEOTIDE SEQUENCE [LARGE SCALE GENOMIC DNA]</scope>
    <source>
        <strain evidence="7 8">Hhs.015</strain>
    </source>
</reference>
<evidence type="ECO:0000313" key="8">
    <source>
        <dbReference type="Proteomes" id="UP001225605"/>
    </source>
</evidence>
<feature type="compositionally biased region" description="Low complexity" evidence="5">
    <location>
        <begin position="116"/>
        <end position="135"/>
    </location>
</feature>
<evidence type="ECO:0000256" key="2">
    <source>
        <dbReference type="ARBA" id="ARBA00039140"/>
    </source>
</evidence>
<dbReference type="SUPFAM" id="SSF52738">
    <property type="entry name" value="Methylesterase CheB, C-terminal domain"/>
    <property type="match status" value="1"/>
</dbReference>